<reference evidence="4" key="1">
    <citation type="submission" date="2021-09" db="EMBL/GenBank/DDBJ databases">
        <authorList>
            <consortium name="AG Swart"/>
            <person name="Singh M."/>
            <person name="Singh A."/>
            <person name="Seah K."/>
            <person name="Emmerich C."/>
        </authorList>
    </citation>
    <scope>NUCLEOTIDE SEQUENCE</scope>
    <source>
        <strain evidence="4">ATCC30299</strain>
    </source>
</reference>
<feature type="domain" description="BTB" evidence="3">
    <location>
        <begin position="729"/>
        <end position="800"/>
    </location>
</feature>
<gene>
    <name evidence="4" type="ORF">BSTOLATCC_MIC60924</name>
</gene>
<dbReference type="Pfam" id="PF00651">
    <property type="entry name" value="BTB"/>
    <property type="match status" value="1"/>
</dbReference>
<dbReference type="InterPro" id="IPR011705">
    <property type="entry name" value="BACK"/>
</dbReference>
<accession>A0AAU9KBP9</accession>
<dbReference type="CDD" id="cd18186">
    <property type="entry name" value="BTB_POZ_ZBTB_KLHL-like"/>
    <property type="match status" value="1"/>
</dbReference>
<dbReference type="Pfam" id="PF07707">
    <property type="entry name" value="BACK"/>
    <property type="match status" value="1"/>
</dbReference>
<dbReference type="InterPro" id="IPR000210">
    <property type="entry name" value="BTB/POZ_dom"/>
</dbReference>
<dbReference type="SMART" id="SM00225">
    <property type="entry name" value="BTB"/>
    <property type="match status" value="1"/>
</dbReference>
<dbReference type="EMBL" id="CAJZBQ010000058">
    <property type="protein sequence ID" value="CAG9334305.1"/>
    <property type="molecule type" value="Genomic_DNA"/>
</dbReference>
<dbReference type="Gene3D" id="3.30.710.10">
    <property type="entry name" value="Potassium Channel Kv1.1, Chain A"/>
    <property type="match status" value="1"/>
</dbReference>
<organism evidence="4 5">
    <name type="scientific">Blepharisma stoltei</name>
    <dbReference type="NCBI Taxonomy" id="1481888"/>
    <lineage>
        <taxon>Eukaryota</taxon>
        <taxon>Sar</taxon>
        <taxon>Alveolata</taxon>
        <taxon>Ciliophora</taxon>
        <taxon>Postciliodesmatophora</taxon>
        <taxon>Heterotrichea</taxon>
        <taxon>Heterotrichida</taxon>
        <taxon>Blepharismidae</taxon>
        <taxon>Blepharisma</taxon>
    </lineage>
</organism>
<evidence type="ECO:0000256" key="1">
    <source>
        <dbReference type="SAM" id="Coils"/>
    </source>
</evidence>
<name>A0AAU9KBP9_9CILI</name>
<dbReference type="PROSITE" id="PS50097">
    <property type="entry name" value="BTB"/>
    <property type="match status" value="1"/>
</dbReference>
<evidence type="ECO:0000256" key="2">
    <source>
        <dbReference type="SAM" id="MobiDB-lite"/>
    </source>
</evidence>
<comment type="caution">
    <text evidence="4">The sequence shown here is derived from an EMBL/GenBank/DDBJ whole genome shotgun (WGS) entry which is preliminary data.</text>
</comment>
<proteinExistence type="predicted"/>
<dbReference type="Proteomes" id="UP001162131">
    <property type="component" value="Unassembled WGS sequence"/>
</dbReference>
<keyword evidence="5" id="KW-1185">Reference proteome</keyword>
<dbReference type="PANTHER" id="PTHR24410">
    <property type="entry name" value="HL07962P-RELATED"/>
    <property type="match status" value="1"/>
</dbReference>
<feature type="region of interest" description="Disordered" evidence="2">
    <location>
        <begin position="335"/>
        <end position="373"/>
    </location>
</feature>
<feature type="region of interest" description="Disordered" evidence="2">
    <location>
        <begin position="415"/>
        <end position="448"/>
    </location>
</feature>
<dbReference type="InterPro" id="IPR011333">
    <property type="entry name" value="SKP1/BTB/POZ_sf"/>
</dbReference>
<keyword evidence="1" id="KW-0175">Coiled coil</keyword>
<evidence type="ECO:0000313" key="5">
    <source>
        <dbReference type="Proteomes" id="UP001162131"/>
    </source>
</evidence>
<sequence>MSNTSFEATLKIRTSPIEQLSDTDTCIRFTLDFLQRINLARKSQGNPLLYLDENCCSACSESMIRLGNLDTLLLASNVVGTDFKHIALDGTFDVAMSHNINRAVYDNFNRLVETIDQNSQRILNDPYFTHIGIYAKRSYSCFKLVIVVFKNDVWIHHAKHDIEEGYHITGKLLNHQVILCCLIIKDLKEGSKPTLAGPKRIKYNYDTLEFEFTIPRVIIAQRSLGERNLEFYACQDQRQINYGQGQDLQQIPDGLIPLHKMAFSGLWESNIMFELRNPEDSVFVLNEYESKSQKNVMVFSGNDFKKSALVTGRGRGRGITRQTVGIRNSWGRGAGTPFKGIDTNLPSVPELPSGNMDRNDSYSRTAGGYGNTGNGYSSSGYGNTGSSYGNRQVSTNSWENQPIASSGSYMSISSTNSYNRNKENSYSNNRAPNDPILPSASRPENRDVPQVFNFGDNPFSTQNSVSNPFSLSNPFSQTSNHNYRSSAPMVNSSTPYSQPISNQIISTPTNPLSSYSISQPQAYINNYQPQFPIQTNPIISPIQNQTPMYQQPTLYAYPQQIITQQLPQQYMPQFPQSPGPNFYQPNQFFSSQRIVQPGCHFASPQLAHMINNIPPGTPNVFQNPGQPTQVFSASNILQNGFGQPSAQGIFGNSQKSSLGSTFNKPLDKLNQQLKAISQKPKEIENIENPDLVNIPALILPIPKGLLEDIRKIQPENTSYKTLYQTMEYSDVLIRVKETDIKAHKAVLYSASPFFRDYLDRLKGIPSSIHVAKIIMPTWFSVEPFKIVLKFMYSCDIEKELINLATAKEILQIADHLDLIELVRVIIVKFVIVQLTKDDVLGLLQLAGSRGKDTKDEAWDYLMDSCAMFAAQHSNWLVRNRRAECLGLPLSSLMRMIEFAMGCCVSKEHIALVLKLLTDIRYADDIFALATKISALYMIGYTDSTLDIRMVDFVKPFTKEQLGKLDESMAMEYAILEENAPYYLTFVRHTPVPPPQLPESINLINAPSSNPLSVQPSSSYQNLPPQMNKEPTKITSSYTQNIAPIATCIFDPKNLRARKTPIFSFSVPEINRSRNVMSRCFTFANRKWSVLVSTCPDGFTSLFLCERGPADTESKFMSLLFTSVLFELEIDDQALRETNRVGNQSMASCCFYSFPNDHYHIAGERKYCKTSTLKNQESAIVNVYMRIAGIHSGIMHYLTENFSTLIVKDYKSFRDMSFYNMKYILSHDALAVKDEHEAAGALWKYAASREPEVINIMVPEIRYQFLSMKDLLTLARDHRAIRNAANFGYIFKQEYYRRTAGKPITEKPRNNYVNTLEDFMKIDHNESIIDWILHSNHHEGYEDKLAQVKKQYEEEKAMNDKRRAELNAKKHELYIENDKLAQELRKTRVEERRIGHVINDLPKAEVDLRSSRQNYEIYDAGRSECAIM</sequence>
<evidence type="ECO:0000259" key="3">
    <source>
        <dbReference type="PROSITE" id="PS50097"/>
    </source>
</evidence>
<dbReference type="PANTHER" id="PTHR24410:SF23">
    <property type="entry name" value="BTB DOMAIN-CONTAINING PROTEIN-RELATED"/>
    <property type="match status" value="1"/>
</dbReference>
<protein>
    <recommendedName>
        <fullName evidence="3">BTB domain-containing protein</fullName>
    </recommendedName>
</protein>
<dbReference type="SUPFAM" id="SSF54695">
    <property type="entry name" value="POZ domain"/>
    <property type="match status" value="1"/>
</dbReference>
<dbReference type="InterPro" id="IPR051481">
    <property type="entry name" value="BTB-POZ/Galectin-3-binding"/>
</dbReference>
<evidence type="ECO:0000313" key="4">
    <source>
        <dbReference type="EMBL" id="CAG9334305.1"/>
    </source>
</evidence>
<feature type="coiled-coil region" evidence="1">
    <location>
        <begin position="1337"/>
        <end position="1389"/>
    </location>
</feature>